<accession>A0ABW5W8P5</accession>
<dbReference type="EMBL" id="JBHUOF010000013">
    <property type="protein sequence ID" value="MFD2799906.1"/>
    <property type="molecule type" value="Genomic_DNA"/>
</dbReference>
<dbReference type="RefSeq" id="WP_377384717.1">
    <property type="nucleotide sequence ID" value="NZ_JBHSAN010000004.1"/>
</dbReference>
<evidence type="ECO:0000313" key="2">
    <source>
        <dbReference type="Proteomes" id="UP001597478"/>
    </source>
</evidence>
<proteinExistence type="predicted"/>
<comment type="caution">
    <text evidence="1">The sequence shown here is derived from an EMBL/GenBank/DDBJ whole genome shotgun (WGS) entry which is preliminary data.</text>
</comment>
<keyword evidence="2" id="KW-1185">Reference proteome</keyword>
<dbReference type="Proteomes" id="UP001597478">
    <property type="component" value="Unassembled WGS sequence"/>
</dbReference>
<evidence type="ECO:0000313" key="1">
    <source>
        <dbReference type="EMBL" id="MFD2799906.1"/>
    </source>
</evidence>
<protein>
    <submittedName>
        <fullName evidence="1">Uncharacterized protein</fullName>
    </submittedName>
</protein>
<name>A0ABW5W8P5_9PSEU</name>
<gene>
    <name evidence="1" type="ORF">ACFS2C_10925</name>
</gene>
<organism evidence="1 2">
    <name type="scientific">Prauserella oleivorans</name>
    <dbReference type="NCBI Taxonomy" id="1478153"/>
    <lineage>
        <taxon>Bacteria</taxon>
        <taxon>Bacillati</taxon>
        <taxon>Actinomycetota</taxon>
        <taxon>Actinomycetes</taxon>
        <taxon>Pseudonocardiales</taxon>
        <taxon>Pseudonocardiaceae</taxon>
        <taxon>Prauserella</taxon>
    </lineage>
</organism>
<reference evidence="2" key="1">
    <citation type="journal article" date="2019" name="Int. J. Syst. Evol. Microbiol.">
        <title>The Global Catalogue of Microorganisms (GCM) 10K type strain sequencing project: providing services to taxonomists for standard genome sequencing and annotation.</title>
        <authorList>
            <consortium name="The Broad Institute Genomics Platform"/>
            <consortium name="The Broad Institute Genome Sequencing Center for Infectious Disease"/>
            <person name="Wu L."/>
            <person name="Ma J."/>
        </authorList>
    </citation>
    <scope>NUCLEOTIDE SEQUENCE [LARGE SCALE GENOMIC DNA]</scope>
    <source>
        <strain evidence="2">IBRC-M 10906</strain>
    </source>
</reference>
<sequence>MAEFFAGVLARIGAHLLESLVLHLAGALFGAAIHPNTASA</sequence>